<name>F0VHT6_NEOCL</name>
<gene>
    <name evidence="3" type="ORF">BN1204_030840</name>
    <name evidence="2" type="ORF">NCLIV_030840</name>
</gene>
<organism evidence="2 4">
    <name type="scientific">Neospora caninum (strain Liverpool)</name>
    <dbReference type="NCBI Taxonomy" id="572307"/>
    <lineage>
        <taxon>Eukaryota</taxon>
        <taxon>Sar</taxon>
        <taxon>Alveolata</taxon>
        <taxon>Apicomplexa</taxon>
        <taxon>Conoidasida</taxon>
        <taxon>Coccidia</taxon>
        <taxon>Eucoccidiorida</taxon>
        <taxon>Eimeriorina</taxon>
        <taxon>Sarcocystidae</taxon>
        <taxon>Neospora</taxon>
    </lineage>
</organism>
<protein>
    <submittedName>
        <fullName evidence="2">Uncharacterized protein</fullName>
    </submittedName>
</protein>
<dbReference type="eggNOG" id="ENOG502QZ62">
    <property type="taxonomic scope" value="Eukaryota"/>
</dbReference>
<reference evidence="4" key="3">
    <citation type="journal article" date="2012" name="PLoS Pathog.">
        <title>Comparative genomics of the apicomplexan parasites Toxoplasma gondii and Neospora caninum: Coccidia differing in host range and transmission strategy.</title>
        <authorList>
            <person name="Reid A.J."/>
            <person name="Vermont S.J."/>
            <person name="Cotton J.A."/>
            <person name="Harris D."/>
            <person name="Hill-Cawthorne G.A."/>
            <person name="Konen-Waisman S."/>
            <person name="Latham S.M."/>
            <person name="Mourier T."/>
            <person name="Norton R."/>
            <person name="Quail M.A."/>
            <person name="Sanders M."/>
            <person name="Shanmugam D."/>
            <person name="Sohal A."/>
            <person name="Wasmuth J.D."/>
            <person name="Brunk B."/>
            <person name="Grigg M.E."/>
            <person name="Howard J.C."/>
            <person name="Parkinson J."/>
            <person name="Roos D.S."/>
            <person name="Trees A.J."/>
            <person name="Berriman M."/>
            <person name="Pain A."/>
            <person name="Wastling J.M."/>
        </authorList>
    </citation>
    <scope>NUCLEOTIDE SEQUENCE [LARGE SCALE GENOMIC DNA]</scope>
    <source>
        <strain evidence="4">Liverpool</strain>
    </source>
</reference>
<dbReference type="Proteomes" id="UP000007494">
    <property type="component" value="Chromosome VIII"/>
</dbReference>
<dbReference type="AlphaFoldDB" id="F0VHT6"/>
<reference evidence="2" key="1">
    <citation type="submission" date="2011-02" db="EMBL/GenBank/DDBJ databases">
        <authorList>
            <person name="Aslett M."/>
        </authorList>
    </citation>
    <scope>NUCLEOTIDE SEQUENCE</scope>
    <source>
        <strain evidence="2">Liverpool</strain>
    </source>
</reference>
<dbReference type="OrthoDB" id="329796at2759"/>
<dbReference type="EMBL" id="FR823390">
    <property type="protein sequence ID" value="CBZ53297.1"/>
    <property type="molecule type" value="Genomic_DNA"/>
</dbReference>
<feature type="region of interest" description="Disordered" evidence="1">
    <location>
        <begin position="15"/>
        <end position="79"/>
    </location>
</feature>
<dbReference type="GeneID" id="13443656"/>
<evidence type="ECO:0000313" key="3">
    <source>
        <dbReference type="EMBL" id="CEL67283.1"/>
    </source>
</evidence>
<accession>F0VHT6</accession>
<keyword evidence="4" id="KW-1185">Reference proteome</keyword>
<evidence type="ECO:0000256" key="1">
    <source>
        <dbReference type="SAM" id="MobiDB-lite"/>
    </source>
</evidence>
<dbReference type="VEuPathDB" id="ToxoDB:NCLIV_030840"/>
<sequence>MSSVRKGKSTFRSVGTLFRGASRKEKASEGGQRLTVPGTVSPSEGHRGRSAGRFPTGTAAPVEAGAQEPTAGTRTSGFGTTTYAQQFQRLRKGKAERRSGQGVASHVKRVLRMRGGTVTPEYANVFLILGLYDGELIQNGYVCLRAADVTDWGVEGVSYAVAPEVVVIGVKAAVNPPTLTEERRAVIYLRDYLASQLAGYPFLRHCILVNKRHRRSRNSNVYYTVLGTGQYMAIVNAATQVDGMAPLEVCVLRRSGGPQFEMTGASHRSSIVGSVVGTLRSSVRELGLVTSE</sequence>
<dbReference type="OMA" id="RNSNVYY"/>
<evidence type="ECO:0000313" key="4">
    <source>
        <dbReference type="Proteomes" id="UP000007494"/>
    </source>
</evidence>
<dbReference type="EMBL" id="LN714483">
    <property type="protein sequence ID" value="CEL67283.1"/>
    <property type="molecule type" value="Genomic_DNA"/>
</dbReference>
<reference evidence="3" key="4">
    <citation type="journal article" date="2015" name="PLoS ONE">
        <title>Comprehensive Evaluation of Toxoplasma gondii VEG and Neospora caninum LIV Genomes with Tachyzoite Stage Transcriptome and Proteome Defines Novel Transcript Features.</title>
        <authorList>
            <person name="Ramaprasad A."/>
            <person name="Mourier T."/>
            <person name="Naeem R."/>
            <person name="Malas T.B."/>
            <person name="Moussa E."/>
            <person name="Panigrahi A."/>
            <person name="Vermont S.J."/>
            <person name="Otto T.D."/>
            <person name="Wastling J."/>
            <person name="Pain A."/>
        </authorList>
    </citation>
    <scope>NUCLEOTIDE SEQUENCE</scope>
    <source>
        <strain evidence="3">Liverpool</strain>
    </source>
</reference>
<evidence type="ECO:0000313" key="2">
    <source>
        <dbReference type="EMBL" id="CBZ53297.1"/>
    </source>
</evidence>
<proteinExistence type="predicted"/>
<reference evidence="2" key="2">
    <citation type="submission" date="2011-03" db="EMBL/GenBank/DDBJ databases">
        <title>Comparative genomics and transcriptomics of Neospora caninum and Toxoplasma gondii.</title>
        <authorList>
            <person name="Reid A.J."/>
            <person name="Sohal A."/>
            <person name="Harris D."/>
            <person name="Quail M."/>
            <person name="Sanders M."/>
            <person name="Berriman M."/>
            <person name="Wastling J.M."/>
            <person name="Pain A."/>
        </authorList>
    </citation>
    <scope>NUCLEOTIDE SEQUENCE</scope>
    <source>
        <strain evidence="2">Liverpool</strain>
    </source>
</reference>
<dbReference type="RefSeq" id="XP_003883329.1">
    <property type="nucleotide sequence ID" value="XM_003883280.1"/>
</dbReference>
<dbReference type="InParanoid" id="F0VHT6"/>
<feature type="compositionally biased region" description="Polar residues" evidence="1">
    <location>
        <begin position="70"/>
        <end position="79"/>
    </location>
</feature>